<feature type="chain" id="PRO_5008915761" evidence="2">
    <location>
        <begin position="28"/>
        <end position="304"/>
    </location>
</feature>
<keyword evidence="1" id="KW-0472">Membrane</keyword>
<feature type="transmembrane region" description="Helical" evidence="1">
    <location>
        <begin position="160"/>
        <end position="180"/>
    </location>
</feature>
<dbReference type="Pfam" id="PF12420">
    <property type="entry name" value="DUF3671"/>
    <property type="match status" value="1"/>
</dbReference>
<dbReference type="EMBL" id="FLRL01000036">
    <property type="protein sequence ID" value="SBT85958.1"/>
    <property type="molecule type" value="Genomic_DNA"/>
</dbReference>
<proteinExistence type="predicted"/>
<keyword evidence="2" id="KW-0732">Signal</keyword>
<dbReference type="RefSeq" id="XP_028859219.1">
    <property type="nucleotide sequence ID" value="XM_029006121.1"/>
</dbReference>
<reference evidence="3 4" key="1">
    <citation type="submission" date="2016-06" db="EMBL/GenBank/DDBJ databases">
        <authorList>
            <consortium name="Pathogen Informatics"/>
        </authorList>
    </citation>
    <scope>NUCLEOTIDE SEQUENCE [LARGE SCALE GENOMIC DNA]</scope>
</reference>
<keyword evidence="1" id="KW-1133">Transmembrane helix</keyword>
<feature type="transmembrane region" description="Helical" evidence="1">
    <location>
        <begin position="268"/>
        <end position="289"/>
    </location>
</feature>
<keyword evidence="1" id="KW-0812">Transmembrane</keyword>
<gene>
    <name evidence="3" type="primary">PmUG01_00071700</name>
    <name evidence="3" type="ORF">PMUG01_00071700</name>
</gene>
<dbReference type="VEuPathDB" id="PlasmoDB:PmUG01_00071700"/>
<protein>
    <submittedName>
        <fullName evidence="3">Fam-l protein</fullName>
    </submittedName>
</protein>
<evidence type="ECO:0000313" key="3">
    <source>
        <dbReference type="EMBL" id="SBT85958.1"/>
    </source>
</evidence>
<dbReference type="AlphaFoldDB" id="A0A1D3JHU8"/>
<organism evidence="3 4">
    <name type="scientific">Plasmodium malariae</name>
    <dbReference type="NCBI Taxonomy" id="5858"/>
    <lineage>
        <taxon>Eukaryota</taxon>
        <taxon>Sar</taxon>
        <taxon>Alveolata</taxon>
        <taxon>Apicomplexa</taxon>
        <taxon>Aconoidasida</taxon>
        <taxon>Haemosporida</taxon>
        <taxon>Plasmodiidae</taxon>
        <taxon>Plasmodium</taxon>
        <taxon>Plasmodium (Plasmodium)</taxon>
    </lineage>
</organism>
<name>A0A1D3JHU8_PLAMA</name>
<accession>A0A1D3JHU8</accession>
<sequence>MEQNLKSIIFFKICVFVLLTWICHHNSDMIMFNNPMDVNCMFHRKIDKRNYRLLTKYKHDKNSIITGLNEDVPYNKLNKKKDISNNEKWETGKKELSSRCFSRNMGVDKKDMKNKSCIFETKKYSHMEKKIFKELDYQNFLKKNRTITNKTYKKIISKKYGLRLAIPVLLFLSLFTVFIVDFSLGFNTKVSWEGSFLGLGSHLKELTNDKDGWLSKVLEWLRDNTSGFWQHYGTTKDTSSTLCKLCEEATGTSVKISKQCILGQLFGYIFYFVPFIILGVTFISWIIYYHRKVKKYKKIKLRKR</sequence>
<dbReference type="KEGG" id="pmal:PMUG01_00071700"/>
<evidence type="ECO:0000256" key="2">
    <source>
        <dbReference type="SAM" id="SignalP"/>
    </source>
</evidence>
<evidence type="ECO:0000256" key="1">
    <source>
        <dbReference type="SAM" id="Phobius"/>
    </source>
</evidence>
<evidence type="ECO:0000313" key="4">
    <source>
        <dbReference type="Proteomes" id="UP000219813"/>
    </source>
</evidence>
<dbReference type="GeneID" id="39866183"/>
<feature type="signal peptide" evidence="2">
    <location>
        <begin position="1"/>
        <end position="27"/>
    </location>
</feature>
<dbReference type="Proteomes" id="UP000219813">
    <property type="component" value="Unassembled WGS sequence"/>
</dbReference>
<keyword evidence="4" id="KW-1185">Reference proteome</keyword>
<dbReference type="InterPro" id="IPR022139">
    <property type="entry name" value="Fam-L/Fam-M-like_plasmodium"/>
</dbReference>